<evidence type="ECO:0000313" key="1">
    <source>
        <dbReference type="EMBL" id="KPG74721.1"/>
    </source>
</evidence>
<name>A0ABR5M738_9PSED</name>
<evidence type="ECO:0000313" key="2">
    <source>
        <dbReference type="Proteomes" id="UP000037820"/>
    </source>
</evidence>
<organism evidence="1 2">
    <name type="scientific">Pseudomonas libanensis</name>
    <dbReference type="NCBI Taxonomy" id="75588"/>
    <lineage>
        <taxon>Bacteria</taxon>
        <taxon>Pseudomonadati</taxon>
        <taxon>Pseudomonadota</taxon>
        <taxon>Gammaproteobacteria</taxon>
        <taxon>Pseudomonadales</taxon>
        <taxon>Pseudomonadaceae</taxon>
        <taxon>Pseudomonas</taxon>
    </lineage>
</organism>
<dbReference type="RefSeq" id="WP_059397507.1">
    <property type="nucleotide sequence ID" value="NZ_LHOY01000022.1"/>
</dbReference>
<keyword evidence="2" id="KW-1185">Reference proteome</keyword>
<sequence>MKGTIGIDAHGEGMRFYGKFKKEPVIVASDCRVYELADFYRGKNESIELRNGRTGELVGEYQHIAVVGGSAPQHCSMVEAWIFDMNLRKPVKVISYSCVFWDFDV</sequence>
<accession>A0ABR5M738</accession>
<comment type="caution">
    <text evidence="1">The sequence shown here is derived from an EMBL/GenBank/DDBJ whole genome shotgun (WGS) entry which is preliminary data.</text>
</comment>
<protein>
    <submittedName>
        <fullName evidence="1">Uncharacterized protein</fullName>
    </submittedName>
</protein>
<proteinExistence type="predicted"/>
<gene>
    <name evidence="1" type="ORF">AEQ48_13670</name>
</gene>
<dbReference type="EMBL" id="LHOY01000022">
    <property type="protein sequence ID" value="KPG74721.1"/>
    <property type="molecule type" value="Genomic_DNA"/>
</dbReference>
<reference evidence="1 2" key="1">
    <citation type="submission" date="2015-07" db="EMBL/GenBank/DDBJ databases">
        <title>Whole genome sequencing of endophytes isolated from poison ivy (Toxicodendron radicans).</title>
        <authorList>
            <person name="Tran P.N."/>
            <person name="Lee Y.P."/>
            <person name="Gan H.M."/>
            <person name="Savka M.A."/>
        </authorList>
    </citation>
    <scope>NUCLEOTIDE SEQUENCE [LARGE SCALE GENOMIC DNA]</scope>
    <source>
        <strain evidence="1 2">RIT-PI-g</strain>
    </source>
</reference>
<dbReference type="Proteomes" id="UP000037820">
    <property type="component" value="Unassembled WGS sequence"/>
</dbReference>